<evidence type="ECO:0000256" key="1">
    <source>
        <dbReference type="SAM" id="SignalP"/>
    </source>
</evidence>
<protein>
    <recommendedName>
        <fullName evidence="4">Pullulan synthetase</fullName>
    </recommendedName>
</protein>
<feature type="signal peptide" evidence="1">
    <location>
        <begin position="1"/>
        <end position="20"/>
    </location>
</feature>
<dbReference type="EMBL" id="MU004343">
    <property type="protein sequence ID" value="KAF2655892.1"/>
    <property type="molecule type" value="Genomic_DNA"/>
</dbReference>
<keyword evidence="3" id="KW-1185">Reference proteome</keyword>
<dbReference type="Proteomes" id="UP000799324">
    <property type="component" value="Unassembled WGS sequence"/>
</dbReference>
<gene>
    <name evidence="2" type="ORF">K491DRAFT_597974</name>
</gene>
<keyword evidence="1" id="KW-0732">Signal</keyword>
<proteinExistence type="predicted"/>
<feature type="chain" id="PRO_5025435443" description="Pullulan synthetase" evidence="1">
    <location>
        <begin position="21"/>
        <end position="174"/>
    </location>
</feature>
<evidence type="ECO:0000313" key="2">
    <source>
        <dbReference type="EMBL" id="KAF2655892.1"/>
    </source>
</evidence>
<organism evidence="2 3">
    <name type="scientific">Lophiostoma macrostomum CBS 122681</name>
    <dbReference type="NCBI Taxonomy" id="1314788"/>
    <lineage>
        <taxon>Eukaryota</taxon>
        <taxon>Fungi</taxon>
        <taxon>Dikarya</taxon>
        <taxon>Ascomycota</taxon>
        <taxon>Pezizomycotina</taxon>
        <taxon>Dothideomycetes</taxon>
        <taxon>Pleosporomycetidae</taxon>
        <taxon>Pleosporales</taxon>
        <taxon>Lophiostomataceae</taxon>
        <taxon>Lophiostoma</taxon>
    </lineage>
</organism>
<name>A0A6A6T8B2_9PLEO</name>
<dbReference type="OrthoDB" id="5317242at2759"/>
<dbReference type="AlphaFoldDB" id="A0A6A6T8B2"/>
<sequence>MKFSTFTLALLSASISAVAALPTELTNFLLVTTNQAEATSNTSNLKAVSATSLFDPYNQPALLLRLIGPGYGSLPNFTLSSGTLHTVAPGPHGIGTYEYNSTTVTAGQELQFLASTQTAGNLALSDGYLLTVDGEKEGWMICEGQLSSETLWWKSTNATGCEKTFLHAVKSAPY</sequence>
<evidence type="ECO:0000313" key="3">
    <source>
        <dbReference type="Proteomes" id="UP000799324"/>
    </source>
</evidence>
<evidence type="ECO:0008006" key="4">
    <source>
        <dbReference type="Google" id="ProtNLM"/>
    </source>
</evidence>
<reference evidence="2" key="1">
    <citation type="journal article" date="2020" name="Stud. Mycol.">
        <title>101 Dothideomycetes genomes: a test case for predicting lifestyles and emergence of pathogens.</title>
        <authorList>
            <person name="Haridas S."/>
            <person name="Albert R."/>
            <person name="Binder M."/>
            <person name="Bloem J."/>
            <person name="Labutti K."/>
            <person name="Salamov A."/>
            <person name="Andreopoulos B."/>
            <person name="Baker S."/>
            <person name="Barry K."/>
            <person name="Bills G."/>
            <person name="Bluhm B."/>
            <person name="Cannon C."/>
            <person name="Castanera R."/>
            <person name="Culley D."/>
            <person name="Daum C."/>
            <person name="Ezra D."/>
            <person name="Gonzalez J."/>
            <person name="Henrissat B."/>
            <person name="Kuo A."/>
            <person name="Liang C."/>
            <person name="Lipzen A."/>
            <person name="Lutzoni F."/>
            <person name="Magnuson J."/>
            <person name="Mondo S."/>
            <person name="Nolan M."/>
            <person name="Ohm R."/>
            <person name="Pangilinan J."/>
            <person name="Park H.-J."/>
            <person name="Ramirez L."/>
            <person name="Alfaro M."/>
            <person name="Sun H."/>
            <person name="Tritt A."/>
            <person name="Yoshinaga Y."/>
            <person name="Zwiers L.-H."/>
            <person name="Turgeon B."/>
            <person name="Goodwin S."/>
            <person name="Spatafora J."/>
            <person name="Crous P."/>
            <person name="Grigoriev I."/>
        </authorList>
    </citation>
    <scope>NUCLEOTIDE SEQUENCE</scope>
    <source>
        <strain evidence="2">CBS 122681</strain>
    </source>
</reference>
<accession>A0A6A6T8B2</accession>